<keyword evidence="2" id="KW-0806">Transcription termination</keyword>
<evidence type="ECO:0000313" key="4">
    <source>
        <dbReference type="EMBL" id="CAH2047981.1"/>
    </source>
</evidence>
<reference evidence="4 5" key="1">
    <citation type="submission" date="2022-03" db="EMBL/GenBank/DDBJ databases">
        <authorList>
            <person name="Nunn A."/>
            <person name="Chopra R."/>
            <person name="Nunn A."/>
            <person name="Contreras Garrido A."/>
        </authorList>
    </citation>
    <scope>NUCLEOTIDE SEQUENCE [LARGE SCALE GENOMIC DNA]</scope>
</reference>
<evidence type="ECO:0000256" key="3">
    <source>
        <dbReference type="ARBA" id="ARBA00022946"/>
    </source>
</evidence>
<dbReference type="SMART" id="SM00733">
    <property type="entry name" value="Mterf"/>
    <property type="match status" value="5"/>
</dbReference>
<keyword evidence="2" id="KW-0805">Transcription regulation</keyword>
<keyword evidence="5" id="KW-1185">Reference proteome</keyword>
<proteinExistence type="inferred from homology"/>
<dbReference type="PANTHER" id="PTHR13068">
    <property type="entry name" value="CGI-12 PROTEIN-RELATED"/>
    <property type="match status" value="1"/>
</dbReference>
<protein>
    <recommendedName>
        <fullName evidence="6">Mitochondrial transcription termination factor family protein</fullName>
    </recommendedName>
</protein>
<evidence type="ECO:0000313" key="5">
    <source>
        <dbReference type="Proteomes" id="UP000836841"/>
    </source>
</evidence>
<dbReference type="Proteomes" id="UP000836841">
    <property type="component" value="Chromosome 2"/>
</dbReference>
<organism evidence="4 5">
    <name type="scientific">Thlaspi arvense</name>
    <name type="common">Field penny-cress</name>
    <dbReference type="NCBI Taxonomy" id="13288"/>
    <lineage>
        <taxon>Eukaryota</taxon>
        <taxon>Viridiplantae</taxon>
        <taxon>Streptophyta</taxon>
        <taxon>Embryophyta</taxon>
        <taxon>Tracheophyta</taxon>
        <taxon>Spermatophyta</taxon>
        <taxon>Magnoliopsida</taxon>
        <taxon>eudicotyledons</taxon>
        <taxon>Gunneridae</taxon>
        <taxon>Pentapetalae</taxon>
        <taxon>rosids</taxon>
        <taxon>malvids</taxon>
        <taxon>Brassicales</taxon>
        <taxon>Brassicaceae</taxon>
        <taxon>Thlaspideae</taxon>
        <taxon>Thlaspi</taxon>
    </lineage>
</organism>
<dbReference type="GO" id="GO:0006353">
    <property type="term" value="P:DNA-templated transcription termination"/>
    <property type="evidence" value="ECO:0007669"/>
    <property type="project" value="UniProtKB-KW"/>
</dbReference>
<comment type="similarity">
    <text evidence="1">Belongs to the mTERF family.</text>
</comment>
<evidence type="ECO:0000256" key="2">
    <source>
        <dbReference type="ARBA" id="ARBA00022472"/>
    </source>
</evidence>
<dbReference type="PANTHER" id="PTHR13068:SF220">
    <property type="entry name" value="F8K4.20 PROTEIN-RELATED"/>
    <property type="match status" value="1"/>
</dbReference>
<evidence type="ECO:0000256" key="1">
    <source>
        <dbReference type="ARBA" id="ARBA00007692"/>
    </source>
</evidence>
<evidence type="ECO:0008006" key="6">
    <source>
        <dbReference type="Google" id="ProtNLM"/>
    </source>
</evidence>
<dbReference type="Pfam" id="PF02536">
    <property type="entry name" value="mTERF"/>
    <property type="match status" value="1"/>
</dbReference>
<keyword evidence="2" id="KW-0804">Transcription</keyword>
<accession>A0AAU9RRA2</accession>
<dbReference type="GO" id="GO:0005737">
    <property type="term" value="C:cytoplasm"/>
    <property type="evidence" value="ECO:0007669"/>
    <property type="project" value="UniProtKB-ARBA"/>
</dbReference>
<dbReference type="InterPro" id="IPR038538">
    <property type="entry name" value="MTERF_sf"/>
</dbReference>
<dbReference type="InterPro" id="IPR003690">
    <property type="entry name" value="MTERF"/>
</dbReference>
<dbReference type="AlphaFoldDB" id="A0AAU9RRA2"/>
<name>A0AAU9RRA2_THLAR</name>
<dbReference type="EMBL" id="OU466858">
    <property type="protein sequence ID" value="CAH2047981.1"/>
    <property type="molecule type" value="Genomic_DNA"/>
</dbReference>
<sequence>MGFDPTTSKFVEALSAVQGLSEKAIEEKVNFYKRLGFSVGDVWEMFKKCPVSLRLSVKNIAQRFEFLKKCGVLEEDEILSVFKKSPEFIGYSEQKITNSIETFLCLGFSKEEIVMMVKRFPQCLDISTETVKKKTKFLVKKKNKFRVKKMRWPLKAVASHPQVLGYSMEKRIVPRCNVLKALLSKGLLGDRDRKLPENESVLVCTDEDFLNRFVRNHDDNELVAELMAIFTRDCSS</sequence>
<dbReference type="GO" id="GO:0003676">
    <property type="term" value="F:nucleic acid binding"/>
    <property type="evidence" value="ECO:0007669"/>
    <property type="project" value="InterPro"/>
</dbReference>
<gene>
    <name evidence="4" type="ORF">TAV2_LOCUS5758</name>
</gene>
<dbReference type="Gene3D" id="1.25.70.10">
    <property type="entry name" value="Transcription termination factor 3, mitochondrial"/>
    <property type="match status" value="1"/>
</dbReference>
<keyword evidence="3" id="KW-0809">Transit peptide</keyword>